<gene>
    <name evidence="2" type="ORF">RirG_061730</name>
</gene>
<comment type="caution">
    <text evidence="2">The sequence shown here is derived from an EMBL/GenBank/DDBJ whole genome shotgun (WGS) entry which is preliminary data.</text>
</comment>
<evidence type="ECO:0000313" key="3">
    <source>
        <dbReference type="Proteomes" id="UP000022910"/>
    </source>
</evidence>
<evidence type="ECO:0000313" key="2">
    <source>
        <dbReference type="EMBL" id="EXX73272.1"/>
    </source>
</evidence>
<reference evidence="2 3" key="1">
    <citation type="submission" date="2014-02" db="EMBL/GenBank/DDBJ databases">
        <title>Single nucleus genome sequencing reveals high similarity among nuclei of an endomycorrhizal fungus.</title>
        <authorList>
            <person name="Lin K."/>
            <person name="Geurts R."/>
            <person name="Zhang Z."/>
            <person name="Limpens E."/>
            <person name="Saunders D.G."/>
            <person name="Mu D."/>
            <person name="Pang E."/>
            <person name="Cao H."/>
            <person name="Cha H."/>
            <person name="Lin T."/>
            <person name="Zhou Q."/>
            <person name="Shang Y."/>
            <person name="Li Y."/>
            <person name="Ivanov S."/>
            <person name="Sharma T."/>
            <person name="Velzen R.V."/>
            <person name="Ruijter N.D."/>
            <person name="Aanen D.K."/>
            <person name="Win J."/>
            <person name="Kamoun S."/>
            <person name="Bisseling T."/>
            <person name="Huang S."/>
        </authorList>
    </citation>
    <scope>NUCLEOTIDE SEQUENCE [LARGE SCALE GENOMIC DNA]</scope>
    <source>
        <strain evidence="3">DAOM197198w</strain>
    </source>
</reference>
<feature type="region of interest" description="Disordered" evidence="1">
    <location>
        <begin position="53"/>
        <end position="74"/>
    </location>
</feature>
<dbReference type="AlphaFoldDB" id="A0A015JUM2"/>
<evidence type="ECO:0000256" key="1">
    <source>
        <dbReference type="SAM" id="MobiDB-lite"/>
    </source>
</evidence>
<proteinExistence type="predicted"/>
<dbReference type="EMBL" id="JEMT01014776">
    <property type="protein sequence ID" value="EXX73272.1"/>
    <property type="molecule type" value="Genomic_DNA"/>
</dbReference>
<sequence length="74" mass="8640">MAVKKHGDYVNTYCTMVMRSEICNIFFNKKKNRLKNLKGENFKKPLEGTLSERLSERLSNNPKKILKANPPKKK</sequence>
<keyword evidence="3" id="KW-1185">Reference proteome</keyword>
<feature type="compositionally biased region" description="Basic residues" evidence="1">
    <location>
        <begin position="64"/>
        <end position="74"/>
    </location>
</feature>
<dbReference type="HOGENOM" id="CLU_2689114_0_0_1"/>
<accession>A0A015JUM2</accession>
<protein>
    <submittedName>
        <fullName evidence="2">Uncharacterized protein</fullName>
    </submittedName>
</protein>
<organism evidence="2 3">
    <name type="scientific">Rhizophagus irregularis (strain DAOM 197198w)</name>
    <name type="common">Glomus intraradices</name>
    <dbReference type="NCBI Taxonomy" id="1432141"/>
    <lineage>
        <taxon>Eukaryota</taxon>
        <taxon>Fungi</taxon>
        <taxon>Fungi incertae sedis</taxon>
        <taxon>Mucoromycota</taxon>
        <taxon>Glomeromycotina</taxon>
        <taxon>Glomeromycetes</taxon>
        <taxon>Glomerales</taxon>
        <taxon>Glomeraceae</taxon>
        <taxon>Rhizophagus</taxon>
    </lineage>
</organism>
<name>A0A015JUM2_RHIIW</name>
<dbReference type="Proteomes" id="UP000022910">
    <property type="component" value="Unassembled WGS sequence"/>
</dbReference>